<evidence type="ECO:0000313" key="10">
    <source>
        <dbReference type="RefSeq" id="XP_008447904.1"/>
    </source>
</evidence>
<dbReference type="GeneID" id="103490250"/>
<evidence type="ECO:0000256" key="2">
    <source>
        <dbReference type="ARBA" id="ARBA00022679"/>
    </source>
</evidence>
<dbReference type="PROSITE" id="PS51683">
    <property type="entry name" value="SAM_OMT_II"/>
    <property type="match status" value="1"/>
</dbReference>
<dbReference type="InterPro" id="IPR016461">
    <property type="entry name" value="COMT-like"/>
</dbReference>
<dbReference type="Pfam" id="PF08100">
    <property type="entry name" value="Dimerisation"/>
    <property type="match status" value="1"/>
</dbReference>
<dbReference type="Gene3D" id="3.40.50.150">
    <property type="entry name" value="Vaccinia Virus protein VP39"/>
    <property type="match status" value="1"/>
</dbReference>
<dbReference type="SUPFAM" id="SSF53335">
    <property type="entry name" value="S-adenosyl-L-methionine-dependent methyltransferases"/>
    <property type="match status" value="1"/>
</dbReference>
<dbReference type="RefSeq" id="XP_008447904.1">
    <property type="nucleotide sequence ID" value="XM_008449682.2"/>
</dbReference>
<dbReference type="Pfam" id="PF00891">
    <property type="entry name" value="Methyltransf_2"/>
    <property type="match status" value="1"/>
</dbReference>
<organism evidence="9 10">
    <name type="scientific">Cucumis melo</name>
    <name type="common">Muskmelon</name>
    <dbReference type="NCBI Taxonomy" id="3656"/>
    <lineage>
        <taxon>Eukaryota</taxon>
        <taxon>Viridiplantae</taxon>
        <taxon>Streptophyta</taxon>
        <taxon>Embryophyta</taxon>
        <taxon>Tracheophyta</taxon>
        <taxon>Spermatophyta</taxon>
        <taxon>Magnoliopsida</taxon>
        <taxon>eudicotyledons</taxon>
        <taxon>Gunneridae</taxon>
        <taxon>Pentapetalae</taxon>
        <taxon>rosids</taxon>
        <taxon>fabids</taxon>
        <taxon>Cucurbitales</taxon>
        <taxon>Cucurbitaceae</taxon>
        <taxon>Benincaseae</taxon>
        <taxon>Cucumis</taxon>
    </lineage>
</organism>
<feature type="active site" description="Proton acceptor" evidence="5">
    <location>
        <position position="259"/>
    </location>
</feature>
<dbReference type="KEGG" id="cmo:103490250"/>
<dbReference type="InterPro" id="IPR036390">
    <property type="entry name" value="WH_DNA-bd_sf"/>
</dbReference>
<reference evidence="8" key="1">
    <citation type="submission" date="2023-03" db="UniProtKB">
        <authorList>
            <consortium name="EnsemblPlants"/>
        </authorList>
    </citation>
    <scope>IDENTIFICATION</scope>
</reference>
<dbReference type="PIRSF" id="PIRSF005739">
    <property type="entry name" value="O-mtase"/>
    <property type="match status" value="1"/>
</dbReference>
<keyword evidence="1" id="KW-0489">Methyltransferase</keyword>
<dbReference type="InParanoid" id="A0A1S3BJE6"/>
<dbReference type="FunFam" id="3.40.50.150:FF:000294">
    <property type="entry name" value="O-methyltransferase family protein"/>
    <property type="match status" value="1"/>
</dbReference>
<evidence type="ECO:0000256" key="3">
    <source>
        <dbReference type="ARBA" id="ARBA00022691"/>
    </source>
</evidence>
<dbReference type="InterPro" id="IPR029063">
    <property type="entry name" value="SAM-dependent_MTases_sf"/>
</dbReference>
<evidence type="ECO:0000313" key="8">
    <source>
        <dbReference type="EnsemblPlants" id="MELO3C013310.2.1"/>
    </source>
</evidence>
<dbReference type="InterPro" id="IPR036388">
    <property type="entry name" value="WH-like_DNA-bd_sf"/>
</dbReference>
<evidence type="ECO:0000259" key="7">
    <source>
        <dbReference type="Pfam" id="PF08100"/>
    </source>
</evidence>
<dbReference type="Proteomes" id="UP001652600">
    <property type="component" value="Chromosome 1"/>
</dbReference>
<dbReference type="OrthoDB" id="1606438at2759"/>
<dbReference type="GO" id="GO:0008171">
    <property type="term" value="F:O-methyltransferase activity"/>
    <property type="evidence" value="ECO:0007669"/>
    <property type="project" value="InterPro"/>
</dbReference>
<evidence type="ECO:0000256" key="4">
    <source>
        <dbReference type="ARBA" id="ARBA00038277"/>
    </source>
</evidence>
<evidence type="ECO:0000313" key="9">
    <source>
        <dbReference type="Proteomes" id="UP001652600"/>
    </source>
</evidence>
<comment type="similarity">
    <text evidence="4">Belongs to the class I-like SAM-binding methyltransferase superfamily. Cation-independent O-methyltransferase family.</text>
</comment>
<dbReference type="Gene3D" id="1.10.10.10">
    <property type="entry name" value="Winged helix-like DNA-binding domain superfamily/Winged helix DNA-binding domain"/>
    <property type="match status" value="1"/>
</dbReference>
<keyword evidence="3" id="KW-0949">S-adenosyl-L-methionine</keyword>
<accession>A0A1S3BJE6</accession>
<protein>
    <submittedName>
        <fullName evidence="10">(RS)-norcoclaurine 6-O-methyltransferase-like</fullName>
    </submittedName>
</protein>
<dbReference type="Gramene" id="MELO3C013310.2.1">
    <property type="protein sequence ID" value="MELO3C013310.2.1"/>
    <property type="gene ID" value="MELO3C013310.2"/>
</dbReference>
<proteinExistence type="inferred from homology"/>
<dbReference type="eggNOG" id="KOG3178">
    <property type="taxonomic scope" value="Eukaryota"/>
</dbReference>
<sequence length="358" mass="40115">MEVKHKESSSEKEEDGQAIIQMWRYIFRFTEMAAIKCAIDLKIADIIESYGSPVTLSQLSSTLNCSSSLLYRILRFLIHRGIFKRETIDENQIGYSQTPMSRLLAINVENSMAPLLLLETSPVMLAPWQHLSAHLKNSDTSPFEIAHGKDLWNYAEANHEHNLLFNEAMACSAKVIVSAIIEGCGDVFDGVGCLVDVGGGNGSTLNILVKVCPWMKGINFDLPHVVCASPQYENVEHVAGNMFDFVPHADVAFLKWILHDWEDEECIKILKKCKEAIPKSGGKVIIIEAIIIEAEKGEKMKKKLSDVGLMFDLVMMAHTNKGRERTAEEWAFLIHQAGFTRHTITPLQAIQSLIQCFP</sequence>
<dbReference type="PANTHER" id="PTHR11746">
    <property type="entry name" value="O-METHYLTRANSFERASE"/>
    <property type="match status" value="1"/>
</dbReference>
<reference evidence="9" key="3">
    <citation type="submission" date="2025-05" db="UniProtKB">
        <authorList>
            <consortium name="RefSeq"/>
        </authorList>
    </citation>
    <scope>NUCLEOTIDE SEQUENCE [LARGE SCALE GENOMIC DNA]</scope>
</reference>
<feature type="domain" description="O-methyltransferase C-terminal" evidence="6">
    <location>
        <begin position="128"/>
        <end position="339"/>
    </location>
</feature>
<evidence type="ECO:0000256" key="1">
    <source>
        <dbReference type="ARBA" id="ARBA00022603"/>
    </source>
</evidence>
<evidence type="ECO:0000259" key="6">
    <source>
        <dbReference type="Pfam" id="PF00891"/>
    </source>
</evidence>
<dbReference type="SMR" id="A0A1S3BJE6"/>
<dbReference type="GO" id="GO:0046983">
    <property type="term" value="F:protein dimerization activity"/>
    <property type="evidence" value="ECO:0007669"/>
    <property type="project" value="InterPro"/>
</dbReference>
<evidence type="ECO:0000256" key="5">
    <source>
        <dbReference type="PIRSR" id="PIRSR005739-1"/>
    </source>
</evidence>
<dbReference type="GO" id="GO:0032259">
    <property type="term" value="P:methylation"/>
    <property type="evidence" value="ECO:0007669"/>
    <property type="project" value="UniProtKB-KW"/>
</dbReference>
<feature type="domain" description="O-methyltransferase dimerisation" evidence="7">
    <location>
        <begin position="23"/>
        <end position="105"/>
    </location>
</feature>
<keyword evidence="2" id="KW-0808">Transferase</keyword>
<dbReference type="SUPFAM" id="SSF46785">
    <property type="entry name" value="Winged helix' DNA-binding domain"/>
    <property type="match status" value="1"/>
</dbReference>
<reference evidence="10" key="2">
    <citation type="submission" date="2025-04" db="UniProtKB">
        <authorList>
            <consortium name="RefSeq"/>
        </authorList>
    </citation>
    <scope>IDENTIFICATION</scope>
</reference>
<dbReference type="EnsemblPlants" id="MELO3C013310.2.1">
    <property type="protein sequence ID" value="MELO3C013310.2.1"/>
    <property type="gene ID" value="MELO3C013310.2"/>
</dbReference>
<name>A0A1S3BJE6_CUCME</name>
<dbReference type="InterPro" id="IPR001077">
    <property type="entry name" value="COMT_C"/>
</dbReference>
<gene>
    <name evidence="10" type="primary">LOC103490250</name>
    <name evidence="8" type="synonym">103490250</name>
</gene>
<dbReference type="AlphaFoldDB" id="A0A1S3BJE6"/>
<keyword evidence="9" id="KW-1185">Reference proteome</keyword>
<dbReference type="InterPro" id="IPR012967">
    <property type="entry name" value="COMT_dimerisation"/>
</dbReference>